<dbReference type="InterPro" id="IPR050361">
    <property type="entry name" value="MPP/UQCRC_Complex"/>
</dbReference>
<evidence type="ECO:0000313" key="6">
    <source>
        <dbReference type="EMBL" id="ODN00848.1"/>
    </source>
</evidence>
<organism evidence="6 7">
    <name type="scientific">Orchesella cincta</name>
    <name type="common">Springtail</name>
    <name type="synonym">Podura cincta</name>
    <dbReference type="NCBI Taxonomy" id="48709"/>
    <lineage>
        <taxon>Eukaryota</taxon>
        <taxon>Metazoa</taxon>
        <taxon>Ecdysozoa</taxon>
        <taxon>Arthropoda</taxon>
        <taxon>Hexapoda</taxon>
        <taxon>Collembola</taxon>
        <taxon>Entomobryomorpha</taxon>
        <taxon>Entomobryoidea</taxon>
        <taxon>Orchesellidae</taxon>
        <taxon>Orchesellinae</taxon>
        <taxon>Orchesella</taxon>
    </lineage>
</organism>
<dbReference type="FunFam" id="3.30.830.10:FF:000039">
    <property type="entry name" value="Ubiquinol-cytochrome c reductase core subunit 2"/>
    <property type="match status" value="1"/>
</dbReference>
<dbReference type="OMA" id="APKFALY"/>
<dbReference type="InterPro" id="IPR011765">
    <property type="entry name" value="Pept_M16_N"/>
</dbReference>
<evidence type="ECO:0000259" key="5">
    <source>
        <dbReference type="Pfam" id="PF05193"/>
    </source>
</evidence>
<dbReference type="Proteomes" id="UP000094527">
    <property type="component" value="Unassembled WGS sequence"/>
</dbReference>
<evidence type="ECO:0000256" key="3">
    <source>
        <dbReference type="ARBA" id="ARBA00023128"/>
    </source>
</evidence>
<evidence type="ECO:0000259" key="4">
    <source>
        <dbReference type="Pfam" id="PF00675"/>
    </source>
</evidence>
<dbReference type="InterPro" id="IPR011249">
    <property type="entry name" value="Metalloenz_LuxS/M16"/>
</dbReference>
<evidence type="ECO:0000313" key="7">
    <source>
        <dbReference type="Proteomes" id="UP000094527"/>
    </source>
</evidence>
<dbReference type="Pfam" id="PF05193">
    <property type="entry name" value="Peptidase_M16_C"/>
    <property type="match status" value="1"/>
</dbReference>
<dbReference type="GO" id="GO:0046872">
    <property type="term" value="F:metal ion binding"/>
    <property type="evidence" value="ECO:0007669"/>
    <property type="project" value="InterPro"/>
</dbReference>
<feature type="domain" description="Peptidase M16 N-terminal" evidence="4">
    <location>
        <begin position="62"/>
        <end position="204"/>
    </location>
</feature>
<proteinExistence type="predicted"/>
<keyword evidence="7" id="KW-1185">Reference proteome</keyword>
<dbReference type="EMBL" id="LJIJ01000184">
    <property type="protein sequence ID" value="ODN00848.1"/>
    <property type="molecule type" value="Genomic_DNA"/>
</dbReference>
<dbReference type="STRING" id="48709.A0A1D2N6F3"/>
<dbReference type="PANTHER" id="PTHR11851:SF226">
    <property type="entry name" value="CYTOCHROME B-C1 COMPLEX SUBUNIT 2, MITOCHONDRIAL"/>
    <property type="match status" value="1"/>
</dbReference>
<reference evidence="6 7" key="1">
    <citation type="journal article" date="2016" name="Genome Biol. Evol.">
        <title>Gene Family Evolution Reflects Adaptation to Soil Environmental Stressors in the Genome of the Collembolan Orchesella cincta.</title>
        <authorList>
            <person name="Faddeeva-Vakhrusheva A."/>
            <person name="Derks M.F."/>
            <person name="Anvar S.Y."/>
            <person name="Agamennone V."/>
            <person name="Suring W."/>
            <person name="Smit S."/>
            <person name="van Straalen N.M."/>
            <person name="Roelofs D."/>
        </authorList>
    </citation>
    <scope>NUCLEOTIDE SEQUENCE [LARGE SCALE GENOMIC DNA]</scope>
    <source>
        <tissue evidence="6">Mixed pool</tissue>
    </source>
</reference>
<dbReference type="Pfam" id="PF00675">
    <property type="entry name" value="Peptidase_M16"/>
    <property type="match status" value="1"/>
</dbReference>
<accession>A0A1D2N6F3</accession>
<dbReference type="PANTHER" id="PTHR11851">
    <property type="entry name" value="METALLOPROTEASE"/>
    <property type="match status" value="1"/>
</dbReference>
<dbReference type="AlphaFoldDB" id="A0A1D2N6F3"/>
<gene>
    <name evidence="6" type="ORF">Ocin01_05830</name>
</gene>
<evidence type="ECO:0000256" key="1">
    <source>
        <dbReference type="ARBA" id="ARBA00004173"/>
    </source>
</evidence>
<dbReference type="InterPro" id="IPR007863">
    <property type="entry name" value="Peptidase_M16_C"/>
</dbReference>
<dbReference type="GO" id="GO:0016020">
    <property type="term" value="C:membrane"/>
    <property type="evidence" value="ECO:0007669"/>
    <property type="project" value="UniProtKB-ARBA"/>
</dbReference>
<protein>
    <submittedName>
        <fullName evidence="6">Cytochrome b-c1 complex subunit 2, mitochondrial</fullName>
    </submittedName>
</protein>
<dbReference type="Gene3D" id="3.30.830.10">
    <property type="entry name" value="Metalloenzyme, LuxS/M16 peptidase-like"/>
    <property type="match status" value="2"/>
</dbReference>
<name>A0A1D2N6F3_ORCCI</name>
<dbReference type="OrthoDB" id="6369905at2759"/>
<comment type="subcellular location">
    <subcellularLocation>
        <location evidence="1">Mitochondrion</location>
    </subcellularLocation>
</comment>
<sequence>MSLQPTLTPYLRSLNVAKKNVRTFAAAAAGKTKEAAAGGSADSYLKPREDVKTSKANNVTVSSIETNKPISKLAVFFRAGSRFETDDTQGATQMIRIAAGLGTSGASQLGITRNVEQAGGNLYCTSGREYISYTVESTRDKIGNVDRFLQDVAVYQAFKPWELKDNVPRLRLERANRPPEVRVLELIHKSAYRKGLGYSLYSPKWMIGNHSSEMLQNFVNSNFGQACVVGIGLPHEKVVEFASRLNIKGEVGKPLPGQFNPGSEIRKETNDSLAYVALAIEGSGIANQKGQVASALAQRVLGAGTRTKRGLNAGGKLISGVVGGNDSEVAATAFSVSYADSGLLGVVVASTPALIDQSTRKAADALLRTSATEEEVTRAKNQLKTDLAIATETDSGSLEELGLQTLLTGKVASLSELNSLVDSVTAGDVNGILQKGKLSIASYGNIANVPFIDQLKN</sequence>
<dbReference type="FunFam" id="3.30.830.10:FF:000021">
    <property type="entry name" value="Cytochrome b-c1 complex subunit 2"/>
    <property type="match status" value="1"/>
</dbReference>
<dbReference type="GO" id="GO:0005739">
    <property type="term" value="C:mitochondrion"/>
    <property type="evidence" value="ECO:0007669"/>
    <property type="project" value="UniProtKB-SubCell"/>
</dbReference>
<dbReference type="SUPFAM" id="SSF63411">
    <property type="entry name" value="LuxS/MPP-like metallohydrolase"/>
    <property type="match status" value="2"/>
</dbReference>
<comment type="caution">
    <text evidence="6">The sequence shown here is derived from an EMBL/GenBank/DDBJ whole genome shotgun (WGS) entry which is preliminary data.</text>
</comment>
<keyword evidence="3" id="KW-0496">Mitochondrion</keyword>
<keyword evidence="2" id="KW-0809">Transit peptide</keyword>
<evidence type="ECO:0000256" key="2">
    <source>
        <dbReference type="ARBA" id="ARBA00022946"/>
    </source>
</evidence>
<feature type="domain" description="Peptidase M16 C-terminal" evidence="5">
    <location>
        <begin position="215"/>
        <end position="383"/>
    </location>
</feature>